<dbReference type="PROSITE" id="PS00092">
    <property type="entry name" value="N6_MTASE"/>
    <property type="match status" value="1"/>
</dbReference>
<dbReference type="REBASE" id="20362">
    <property type="entry name" value="M.MgrMSRORF2343P"/>
</dbReference>
<dbReference type="InterPro" id="IPR015840">
    <property type="entry name" value="DNA_MeTrfase_ParB"/>
</dbReference>
<dbReference type="InterPro" id="IPR029063">
    <property type="entry name" value="SAM-dependent_MTases_sf"/>
</dbReference>
<dbReference type="InterPro" id="IPR003115">
    <property type="entry name" value="ParB_N"/>
</dbReference>
<dbReference type="GO" id="GO:0003677">
    <property type="term" value="F:DNA binding"/>
    <property type="evidence" value="ECO:0007669"/>
    <property type="project" value="InterPro"/>
</dbReference>
<evidence type="ECO:0000256" key="2">
    <source>
        <dbReference type="ARBA" id="ARBA00011900"/>
    </source>
</evidence>
<dbReference type="Pfam" id="PF01555">
    <property type="entry name" value="N6_N4_Mtase"/>
    <property type="match status" value="1"/>
</dbReference>
<keyword evidence="5" id="KW-0949">S-adenosyl-L-methionine</keyword>
<evidence type="ECO:0000313" key="8">
    <source>
        <dbReference type="EMBL" id="CAM75766.1"/>
    </source>
</evidence>
<gene>
    <name evidence="8" type="ORF">MGR_2343</name>
</gene>
<evidence type="ECO:0000259" key="7">
    <source>
        <dbReference type="SMART" id="SM00470"/>
    </source>
</evidence>
<dbReference type="Pfam" id="PF02195">
    <property type="entry name" value="ParB_N"/>
    <property type="match status" value="1"/>
</dbReference>
<sequence length="410" mass="45561">MQVTEIDIGKITPYARNPRRNDGAIAKVAASIVEFGWRQPIVVDEAMVIVVGHTRFEAAKRLGLTTVPVHVATGLTPTQVKAYRLADNRTNEEAEWDTSLLALELEDLKLEDFDLDLTGFDDREIDKLLAEMMESDEDADQAPAVEEKAISRPGDLWILGDHRLLCGSATVLADVEKVLGGSLADLCFCDPPYNVDYGAPTKTAKKDRRILNDSLGDGFRQFLYDASVNILTVTKGSVYMCMSSSELHTLQGAFMEAGGHWSTFVVWAKNTFTLGRADYQRQYEPILYGWKEGADHYWCGDRDQGDVWFVNKPAKNDLHPTMKPVELVERAIRNSSKSRDIVLDPFGGSGTTLIACERTGRQARLIELAPRYVDVIVRRWQGQTGGQAILDGDSRNFDDIARNQIGSGTV</sequence>
<evidence type="ECO:0000256" key="1">
    <source>
        <dbReference type="ARBA" id="ARBA00006594"/>
    </source>
</evidence>
<dbReference type="CDD" id="cd16402">
    <property type="entry name" value="ParB_N_like_MT"/>
    <property type="match status" value="1"/>
</dbReference>
<dbReference type="Gene3D" id="3.90.1530.10">
    <property type="entry name" value="Conserved hypothetical protein from pyrococcus furiosus pfu- 392566-001, ParB domain"/>
    <property type="match status" value="1"/>
</dbReference>
<keyword evidence="3 8" id="KW-0489">Methyltransferase</keyword>
<dbReference type="PANTHER" id="PTHR33375">
    <property type="entry name" value="CHROMOSOME-PARTITIONING PROTEIN PARB-RELATED"/>
    <property type="match status" value="1"/>
</dbReference>
<evidence type="ECO:0000256" key="6">
    <source>
        <dbReference type="ARBA" id="ARBA00047942"/>
    </source>
</evidence>
<organism evidence="8">
    <name type="scientific">Magnetospirillum gryphiswaldense</name>
    <dbReference type="NCBI Taxonomy" id="55518"/>
    <lineage>
        <taxon>Bacteria</taxon>
        <taxon>Pseudomonadati</taxon>
        <taxon>Pseudomonadota</taxon>
        <taxon>Alphaproteobacteria</taxon>
        <taxon>Rhodospirillales</taxon>
        <taxon>Rhodospirillaceae</taxon>
        <taxon>Magnetospirillum</taxon>
    </lineage>
</organism>
<keyword evidence="4" id="KW-0808">Transferase</keyword>
<dbReference type="AlphaFoldDB" id="A4TYQ9"/>
<dbReference type="PANTHER" id="PTHR33375:SF1">
    <property type="entry name" value="CHROMOSOME-PARTITIONING PROTEIN PARB-RELATED"/>
    <property type="match status" value="1"/>
</dbReference>
<dbReference type="InterPro" id="IPR002941">
    <property type="entry name" value="DNA_methylase_N4/N6"/>
</dbReference>
<name>A4TYQ9_9PROT</name>
<dbReference type="EC" id="2.1.1.72" evidence="2"/>
<accession>A4TYQ9</accession>
<dbReference type="PRINTS" id="PR00506">
    <property type="entry name" value="D21N6MTFRASE"/>
</dbReference>
<dbReference type="GO" id="GO:0007059">
    <property type="term" value="P:chromosome segregation"/>
    <property type="evidence" value="ECO:0007669"/>
    <property type="project" value="TreeGrafter"/>
</dbReference>
<reference evidence="8" key="1">
    <citation type="journal article" date="2007" name="J. Bacteriol.">
        <title>Comparative genome analysis of four magnetotactic bacteria reveals a complex set of group-specific genes implicated in magnetosome biomineralization and function.</title>
        <authorList>
            <person name="Richter M."/>
            <person name="Kube M."/>
            <person name="Bazylinski D.A."/>
            <person name="Lombardot T."/>
            <person name="Gloeckner F.O."/>
            <person name="Reinhardt R."/>
            <person name="Schueler D."/>
        </authorList>
    </citation>
    <scope>NUCLEOTIDE SEQUENCE</scope>
    <source>
        <strain evidence="8">MSR-1</strain>
    </source>
</reference>
<dbReference type="GO" id="GO:0008170">
    <property type="term" value="F:N-methyltransferase activity"/>
    <property type="evidence" value="ECO:0007669"/>
    <property type="project" value="InterPro"/>
</dbReference>
<evidence type="ECO:0000256" key="4">
    <source>
        <dbReference type="ARBA" id="ARBA00022679"/>
    </source>
</evidence>
<dbReference type="EMBL" id="CU459003">
    <property type="protein sequence ID" value="CAM75766.1"/>
    <property type="molecule type" value="Genomic_DNA"/>
</dbReference>
<comment type="catalytic activity">
    <reaction evidence="6">
        <text>a 2'-deoxyadenosine in DNA + S-adenosyl-L-methionine = an N(6)-methyl-2'-deoxyadenosine in DNA + S-adenosyl-L-homocysteine + H(+)</text>
        <dbReference type="Rhea" id="RHEA:15197"/>
        <dbReference type="Rhea" id="RHEA-COMP:12418"/>
        <dbReference type="Rhea" id="RHEA-COMP:12419"/>
        <dbReference type="ChEBI" id="CHEBI:15378"/>
        <dbReference type="ChEBI" id="CHEBI:57856"/>
        <dbReference type="ChEBI" id="CHEBI:59789"/>
        <dbReference type="ChEBI" id="CHEBI:90615"/>
        <dbReference type="ChEBI" id="CHEBI:90616"/>
        <dbReference type="EC" id="2.1.1.72"/>
    </reaction>
</comment>
<feature type="domain" description="ParB-like N-terminal" evidence="7">
    <location>
        <begin position="4"/>
        <end position="89"/>
    </location>
</feature>
<evidence type="ECO:0000256" key="3">
    <source>
        <dbReference type="ARBA" id="ARBA00022603"/>
    </source>
</evidence>
<dbReference type="GO" id="GO:0005694">
    <property type="term" value="C:chromosome"/>
    <property type="evidence" value="ECO:0007669"/>
    <property type="project" value="TreeGrafter"/>
</dbReference>
<dbReference type="RefSeq" id="WP_106003504.1">
    <property type="nucleotide sequence ID" value="NZ_CP027527.1"/>
</dbReference>
<comment type="similarity">
    <text evidence="1">Belongs to the N(4)/N(6)-methyltransferase family.</text>
</comment>
<dbReference type="InterPro" id="IPR036086">
    <property type="entry name" value="ParB/Sulfiredoxin_sf"/>
</dbReference>
<dbReference type="SUPFAM" id="SSF53335">
    <property type="entry name" value="S-adenosyl-L-methionine-dependent methyltransferases"/>
    <property type="match status" value="1"/>
</dbReference>
<dbReference type="GO" id="GO:0032259">
    <property type="term" value="P:methylation"/>
    <property type="evidence" value="ECO:0007669"/>
    <property type="project" value="UniProtKB-KW"/>
</dbReference>
<dbReference type="InterPro" id="IPR002295">
    <property type="entry name" value="N4/N6-MTase_EcoPI_Mod-like"/>
</dbReference>
<dbReference type="SUPFAM" id="SSF110849">
    <property type="entry name" value="ParB/Sulfiredoxin"/>
    <property type="match status" value="1"/>
</dbReference>
<dbReference type="InterPro" id="IPR050336">
    <property type="entry name" value="Chromosome_partition/occlusion"/>
</dbReference>
<dbReference type="PIRSF" id="PIRSF036758">
    <property type="entry name" value="Aden_M_ParB"/>
    <property type="match status" value="1"/>
</dbReference>
<dbReference type="GO" id="GO:0045881">
    <property type="term" value="P:positive regulation of sporulation resulting in formation of a cellular spore"/>
    <property type="evidence" value="ECO:0007669"/>
    <property type="project" value="TreeGrafter"/>
</dbReference>
<proteinExistence type="inferred from homology"/>
<dbReference type="SMART" id="SM00470">
    <property type="entry name" value="ParB"/>
    <property type="match status" value="1"/>
</dbReference>
<dbReference type="GO" id="GO:0009007">
    <property type="term" value="F:site-specific DNA-methyltransferase (adenine-specific) activity"/>
    <property type="evidence" value="ECO:0007669"/>
    <property type="project" value="UniProtKB-EC"/>
</dbReference>
<protein>
    <recommendedName>
        <fullName evidence="2">site-specific DNA-methyltransferase (adenine-specific)</fullName>
        <ecNumber evidence="2">2.1.1.72</ecNumber>
    </recommendedName>
</protein>
<dbReference type="Gene3D" id="3.40.50.150">
    <property type="entry name" value="Vaccinia Virus protein VP39"/>
    <property type="match status" value="1"/>
</dbReference>
<dbReference type="InterPro" id="IPR002052">
    <property type="entry name" value="DNA_methylase_N6_adenine_CS"/>
</dbReference>
<evidence type="ECO:0000256" key="5">
    <source>
        <dbReference type="ARBA" id="ARBA00022691"/>
    </source>
</evidence>